<dbReference type="KEGG" id="schj:DDV21_003780"/>
<reference evidence="3 7" key="1">
    <citation type="submission" date="2018-08" db="EMBL/GenBank/DDBJ databases">
        <title>Draft genome of Streptococcus sp .nov. Z2.</title>
        <authorList>
            <person name="Tian Z."/>
        </authorList>
    </citation>
    <scope>NUCLEOTIDE SEQUENCE [LARGE SCALE GENOMIC DNA]</scope>
    <source>
        <strain evidence="3 7">Z2</strain>
    </source>
</reference>
<evidence type="ECO:0000313" key="5">
    <source>
        <dbReference type="Proteomes" id="UP000246115"/>
    </source>
</evidence>
<accession>A0A346NB65</accession>
<keyword evidence="4" id="KW-0762">Sugar transport</keyword>
<dbReference type="PROSITE" id="PS51094">
    <property type="entry name" value="PTS_EIIA_TYPE_2"/>
    <property type="match status" value="1"/>
</dbReference>
<keyword evidence="7" id="KW-1185">Reference proteome</keyword>
<accession>A0A372KK60</accession>
<feature type="domain" description="PTS EIIA type-2" evidence="1">
    <location>
        <begin position="1"/>
        <end position="150"/>
    </location>
</feature>
<gene>
    <name evidence="2" type="ORF">DDV21_003780</name>
    <name evidence="3" type="ORF">DDV22_08570</name>
    <name evidence="4" type="ORF">DDV23_08455</name>
</gene>
<reference evidence="4 6" key="2">
    <citation type="submission" date="2018-08" db="EMBL/GenBank/DDBJ databases">
        <title>Draft genome of Streptococcus sp. nov. Z1.</title>
        <authorList>
            <person name="Tian Z."/>
        </authorList>
    </citation>
    <scope>NUCLEOTIDE SEQUENCE [LARGE SCALE GENOMIC DNA]</scope>
    <source>
        <strain evidence="4">Z1</strain>
        <strain evidence="6">Z1(2018)</strain>
    </source>
</reference>
<proteinExistence type="predicted"/>
<dbReference type="PANTHER" id="PTHR47738:SF3">
    <property type="entry name" value="PHOSPHOTRANSFERASE SYSTEM MANNITOL_FRUCTOSE-SPECIFIC IIA DOMAIN CONTAINING PROTEIN"/>
    <property type="match status" value="1"/>
</dbReference>
<dbReference type="AlphaFoldDB" id="A0A372KK60"/>
<dbReference type="EMBL" id="QVQZ01000022">
    <property type="protein sequence ID" value="RFU52691.1"/>
    <property type="molecule type" value="Genomic_DNA"/>
</dbReference>
<dbReference type="Proteomes" id="UP000264056">
    <property type="component" value="Unassembled WGS sequence"/>
</dbReference>
<evidence type="ECO:0000313" key="4">
    <source>
        <dbReference type="EMBL" id="RFU52691.1"/>
    </source>
</evidence>
<sequence length="153" mass="17099">MMDKEIIELGITEIKTKEAALTYLASKLAEKGLVTENFTEAILEREKIFPTGLQLPGYGVAIPHTDTVYVRKPQIAVLTLKDPVSFIQMGTSDTEVAVDVIIMLAIKEVHKQVDILQKVIHLIQDTQTIGQIRTSLPQDKQTVANLLQQKIMF</sequence>
<name>A0A372KK60_9STRE</name>
<dbReference type="EMBL" id="CP031733">
    <property type="protein sequence ID" value="AXQ78260.1"/>
    <property type="molecule type" value="Genomic_DNA"/>
</dbReference>
<dbReference type="Proteomes" id="UP000246115">
    <property type="component" value="Chromosome"/>
</dbReference>
<dbReference type="CDD" id="cd00211">
    <property type="entry name" value="PTS_IIA_fru"/>
    <property type="match status" value="1"/>
</dbReference>
<dbReference type="Pfam" id="PF00359">
    <property type="entry name" value="PTS_EIIA_2"/>
    <property type="match status" value="1"/>
</dbReference>
<evidence type="ECO:0000313" key="6">
    <source>
        <dbReference type="Proteomes" id="UP000262901"/>
    </source>
</evidence>
<evidence type="ECO:0000313" key="3">
    <source>
        <dbReference type="EMBL" id="RFU50453.1"/>
    </source>
</evidence>
<reference evidence="2" key="4">
    <citation type="journal article" date="2019" name="Int. J. Syst. Evol. Microbiol.">
        <title>Streptococcus chenjunshii sp. nov. isolated from feces of Tibetan antelopes.</title>
        <authorList>
            <person name="Tian Z."/>
            <person name="Lu S."/>
            <person name="Jin D."/>
            <person name="Yang J."/>
            <person name="Pu J."/>
            <person name="Lai X.H."/>
            <person name="Bai X.N."/>
            <person name="Wu X.M."/>
            <person name="Li J."/>
            <person name="Wang S."/>
            <person name="Xu J."/>
        </authorList>
    </citation>
    <scope>NUCLEOTIDE SEQUENCE</scope>
    <source>
        <strain evidence="2">Z15</strain>
    </source>
</reference>
<evidence type="ECO:0000313" key="7">
    <source>
        <dbReference type="Proteomes" id="UP000264056"/>
    </source>
</evidence>
<keyword evidence="4" id="KW-0813">Transport</keyword>
<dbReference type="EMBL" id="QVQY01000026">
    <property type="protein sequence ID" value="RFU50453.1"/>
    <property type="molecule type" value="Genomic_DNA"/>
</dbReference>
<organism evidence="4 6">
    <name type="scientific">Streptococcus chenjunshii</name>
    <dbReference type="NCBI Taxonomy" id="2173853"/>
    <lineage>
        <taxon>Bacteria</taxon>
        <taxon>Bacillati</taxon>
        <taxon>Bacillota</taxon>
        <taxon>Bacilli</taxon>
        <taxon>Lactobacillales</taxon>
        <taxon>Streptococcaceae</taxon>
        <taxon>Streptococcus</taxon>
    </lineage>
</organism>
<dbReference type="SUPFAM" id="SSF55804">
    <property type="entry name" value="Phoshotransferase/anion transport protein"/>
    <property type="match status" value="1"/>
</dbReference>
<dbReference type="PANTHER" id="PTHR47738">
    <property type="entry name" value="PTS SYSTEM FRUCTOSE-LIKE EIIA COMPONENT-RELATED"/>
    <property type="match status" value="1"/>
</dbReference>
<dbReference type="Proteomes" id="UP000262901">
    <property type="component" value="Unassembled WGS sequence"/>
</dbReference>
<dbReference type="OrthoDB" id="370976at2"/>
<evidence type="ECO:0000259" key="1">
    <source>
        <dbReference type="PROSITE" id="PS51094"/>
    </source>
</evidence>
<dbReference type="InterPro" id="IPR002178">
    <property type="entry name" value="PTS_EIIA_type-2_dom"/>
</dbReference>
<dbReference type="RefSeq" id="WP_116878665.1">
    <property type="nucleotide sequence ID" value="NZ_CP031733.1"/>
</dbReference>
<dbReference type="InterPro" id="IPR051541">
    <property type="entry name" value="PTS_SugarTrans_NitroReg"/>
</dbReference>
<protein>
    <submittedName>
        <fullName evidence="4">PTS sugar transporter subunit IIA</fullName>
    </submittedName>
</protein>
<evidence type="ECO:0000313" key="2">
    <source>
        <dbReference type="EMBL" id="AXQ78260.1"/>
    </source>
</evidence>
<dbReference type="InterPro" id="IPR016152">
    <property type="entry name" value="PTrfase/Anion_transptr"/>
</dbReference>
<dbReference type="Gene3D" id="3.40.930.10">
    <property type="entry name" value="Mannitol-specific EII, Chain A"/>
    <property type="match status" value="1"/>
</dbReference>
<reference evidence="5" key="3">
    <citation type="submission" date="2018-08" db="EMBL/GenBank/DDBJ databases">
        <title>Streptococcus chenjunshii sp. nov., isolated from stools sample of the Tibetan antelope in the Qinghai-Tibet plateau, China.</title>
        <authorList>
            <person name="Tian Z."/>
        </authorList>
    </citation>
    <scope>NUCLEOTIDE SEQUENCE [LARGE SCALE GENOMIC DNA]</scope>
    <source>
        <strain evidence="5">Z15</strain>
    </source>
</reference>